<dbReference type="Gene3D" id="1.10.10.60">
    <property type="entry name" value="Homeodomain-like"/>
    <property type="match status" value="2"/>
</dbReference>
<feature type="transmembrane region" description="Helical" evidence="4">
    <location>
        <begin position="109"/>
        <end position="127"/>
    </location>
</feature>
<evidence type="ECO:0000256" key="1">
    <source>
        <dbReference type="ARBA" id="ARBA00023015"/>
    </source>
</evidence>
<feature type="transmembrane region" description="Helical" evidence="4">
    <location>
        <begin position="133"/>
        <end position="156"/>
    </location>
</feature>
<name>A0A1D7UWH4_9LEPT</name>
<keyword evidence="7" id="KW-1185">Reference proteome</keyword>
<keyword evidence="2" id="KW-0238">DNA-binding</keyword>
<feature type="transmembrane region" description="Helical" evidence="4">
    <location>
        <begin position="6"/>
        <end position="21"/>
    </location>
</feature>
<reference evidence="6 7" key="1">
    <citation type="submission" date="2016-04" db="EMBL/GenBank/DDBJ databases">
        <title>Complete genome seqeunce of Leptospira alstonii serovar Room22.</title>
        <authorList>
            <person name="Nally J.E."/>
            <person name="Bayles D.O."/>
            <person name="Hurley D."/>
            <person name="Fanning S."/>
            <person name="McMahon B.J."/>
            <person name="Arent Z."/>
        </authorList>
    </citation>
    <scope>NUCLEOTIDE SEQUENCE [LARGE SCALE GENOMIC DNA]</scope>
    <source>
        <strain evidence="6 7">GWTS #1</strain>
    </source>
</reference>
<proteinExistence type="predicted"/>
<dbReference type="OrthoDB" id="8737373at2"/>
<keyword evidence="4" id="KW-0472">Membrane</keyword>
<feature type="domain" description="HTH araC/xylS-type" evidence="5">
    <location>
        <begin position="268"/>
        <end position="370"/>
    </location>
</feature>
<organism evidence="6 7">
    <name type="scientific">Leptospira tipperaryensis</name>
    <dbReference type="NCBI Taxonomy" id="2564040"/>
    <lineage>
        <taxon>Bacteria</taxon>
        <taxon>Pseudomonadati</taxon>
        <taxon>Spirochaetota</taxon>
        <taxon>Spirochaetia</taxon>
        <taxon>Leptospirales</taxon>
        <taxon>Leptospiraceae</taxon>
        <taxon>Leptospira</taxon>
    </lineage>
</organism>
<evidence type="ECO:0000256" key="2">
    <source>
        <dbReference type="ARBA" id="ARBA00023125"/>
    </source>
</evidence>
<keyword evidence="1" id="KW-0805">Transcription regulation</keyword>
<dbReference type="RefSeq" id="WP_069607181.1">
    <property type="nucleotide sequence ID" value="NZ_CP015217.1"/>
</dbReference>
<dbReference type="PANTHER" id="PTHR43280:SF29">
    <property type="entry name" value="ARAC-FAMILY TRANSCRIPTIONAL REGULATOR"/>
    <property type="match status" value="1"/>
</dbReference>
<dbReference type="GO" id="GO:0003700">
    <property type="term" value="F:DNA-binding transcription factor activity"/>
    <property type="evidence" value="ECO:0007669"/>
    <property type="project" value="InterPro"/>
</dbReference>
<dbReference type="InterPro" id="IPR018060">
    <property type="entry name" value="HTH_AraC"/>
</dbReference>
<sequence>MDNRFLTISALLYILIGALRFKKESNGLGSYRGLLFLSLGCILGSYSATNCSIQSGPFCSVLEFFFVYSSIMAALVFYYFQKKLKVGPGSPDKETVFDSKWVLMDPLKIGIQAAFTSAFIFAVWRIFPENSLPSLISSVSFFICIYYILIFVDILLRFQKNRGEKINLLPFLIVILVVKIFELARQIQGFSEIHSLIVFDEYFILLSPIILHEILPQEKQSFLSKEDFGNRLDPVSEELKTEGTPYPTRKSQIKYNLLSNLNLPAVDQKLKTLFEEEKVYLDEDLRLPSLADEIGISVHHLSAFINEYLGLSFNRFINSYRVEEAKRMLLEEPDRAVLSVGMAVGFNSTSAFHRAFFSETGLTPKQFRENHFENFSDRLPSSLEGLNLN</sequence>
<dbReference type="GO" id="GO:0043565">
    <property type="term" value="F:sequence-specific DNA binding"/>
    <property type="evidence" value="ECO:0007669"/>
    <property type="project" value="InterPro"/>
</dbReference>
<dbReference type="SUPFAM" id="SSF46689">
    <property type="entry name" value="Homeodomain-like"/>
    <property type="match status" value="1"/>
</dbReference>
<keyword evidence="4" id="KW-0812">Transmembrane</keyword>
<dbReference type="InterPro" id="IPR009057">
    <property type="entry name" value="Homeodomain-like_sf"/>
</dbReference>
<feature type="transmembrane region" description="Helical" evidence="4">
    <location>
        <begin position="33"/>
        <end position="49"/>
    </location>
</feature>
<feature type="transmembrane region" description="Helical" evidence="4">
    <location>
        <begin position="168"/>
        <end position="187"/>
    </location>
</feature>
<protein>
    <recommendedName>
        <fullName evidence="5">HTH araC/xylS-type domain-containing protein</fullName>
    </recommendedName>
</protein>
<gene>
    <name evidence="6" type="ORF">A0128_08920</name>
</gene>
<evidence type="ECO:0000313" key="6">
    <source>
        <dbReference type="EMBL" id="AOP33950.1"/>
    </source>
</evidence>
<dbReference type="Proteomes" id="UP000094197">
    <property type="component" value="Chromosome 1"/>
</dbReference>
<feature type="transmembrane region" description="Helical" evidence="4">
    <location>
        <begin position="61"/>
        <end position="80"/>
    </location>
</feature>
<dbReference type="PROSITE" id="PS01124">
    <property type="entry name" value="HTH_ARAC_FAMILY_2"/>
    <property type="match status" value="1"/>
</dbReference>
<dbReference type="KEGG" id="laj:A0128_08920"/>
<dbReference type="Pfam" id="PF12833">
    <property type="entry name" value="HTH_18"/>
    <property type="match status" value="1"/>
</dbReference>
<dbReference type="AlphaFoldDB" id="A0A1D7UWH4"/>
<evidence type="ECO:0000256" key="3">
    <source>
        <dbReference type="ARBA" id="ARBA00023163"/>
    </source>
</evidence>
<evidence type="ECO:0000256" key="4">
    <source>
        <dbReference type="SAM" id="Phobius"/>
    </source>
</evidence>
<evidence type="ECO:0000259" key="5">
    <source>
        <dbReference type="PROSITE" id="PS01124"/>
    </source>
</evidence>
<dbReference type="PANTHER" id="PTHR43280">
    <property type="entry name" value="ARAC-FAMILY TRANSCRIPTIONAL REGULATOR"/>
    <property type="match status" value="1"/>
</dbReference>
<accession>A0A1D7UWH4</accession>
<evidence type="ECO:0000313" key="7">
    <source>
        <dbReference type="Proteomes" id="UP000094197"/>
    </source>
</evidence>
<keyword evidence="4" id="KW-1133">Transmembrane helix</keyword>
<dbReference type="EMBL" id="CP015217">
    <property type="protein sequence ID" value="AOP33950.1"/>
    <property type="molecule type" value="Genomic_DNA"/>
</dbReference>
<dbReference type="SMART" id="SM00342">
    <property type="entry name" value="HTH_ARAC"/>
    <property type="match status" value="1"/>
</dbReference>
<keyword evidence="3" id="KW-0804">Transcription</keyword>